<feature type="transmembrane region" description="Helical" evidence="1">
    <location>
        <begin position="30"/>
        <end position="48"/>
    </location>
</feature>
<reference evidence="2 3" key="1">
    <citation type="submission" date="2015-01" db="EMBL/GenBank/DDBJ databases">
        <title>Draft genome of the acidophilic iron oxidizer Ferrimicrobium acidiphilum strain T23.</title>
        <authorList>
            <person name="Poehlein A."/>
            <person name="Eisen S."/>
            <person name="Schloemann M."/>
            <person name="Johnson B.D."/>
            <person name="Daniel R."/>
            <person name="Muehling M."/>
        </authorList>
    </citation>
    <scope>NUCLEOTIDE SEQUENCE [LARGE SCALE GENOMIC DNA]</scope>
    <source>
        <strain evidence="2 3">T23</strain>
    </source>
</reference>
<accession>A0A0D8FXL0</accession>
<evidence type="ECO:0000313" key="2">
    <source>
        <dbReference type="EMBL" id="KJE77955.1"/>
    </source>
</evidence>
<dbReference type="EMBL" id="JXUW01000002">
    <property type="protein sequence ID" value="KJE77955.1"/>
    <property type="molecule type" value="Genomic_DNA"/>
</dbReference>
<gene>
    <name evidence="2" type="ORF">FEAC_03270</name>
</gene>
<organism evidence="2 3">
    <name type="scientific">Ferrimicrobium acidiphilum DSM 19497</name>
    <dbReference type="NCBI Taxonomy" id="1121877"/>
    <lineage>
        <taxon>Bacteria</taxon>
        <taxon>Bacillati</taxon>
        <taxon>Actinomycetota</taxon>
        <taxon>Acidimicrobiia</taxon>
        <taxon>Acidimicrobiales</taxon>
        <taxon>Acidimicrobiaceae</taxon>
        <taxon>Ferrimicrobium</taxon>
    </lineage>
</organism>
<dbReference type="AlphaFoldDB" id="A0A0D8FXL0"/>
<evidence type="ECO:0000313" key="3">
    <source>
        <dbReference type="Proteomes" id="UP000032336"/>
    </source>
</evidence>
<dbReference type="RefSeq" id="WP_035388383.1">
    <property type="nucleotide sequence ID" value="NZ_JXUW01000002.1"/>
</dbReference>
<dbReference type="STRING" id="1121877.FEAC_03270"/>
<dbReference type="Proteomes" id="UP000032336">
    <property type="component" value="Unassembled WGS sequence"/>
</dbReference>
<sequence length="151" mass="16960">MRKSIFITVLVTIVVGVALAFFHIVNLQVATKVVVVVISLILVISSIPDQARAWLRFRNSRSLQSFEQAIEPDPLDALLLTYSSDKSAERQLCALLDDLLDAARRRGGDQIPAIQMRLRNPRSIDIATPSILDDDLLEHSLKLLEESWKLE</sequence>
<proteinExistence type="predicted"/>
<comment type="caution">
    <text evidence="2">The sequence shown here is derived from an EMBL/GenBank/DDBJ whole genome shotgun (WGS) entry which is preliminary data.</text>
</comment>
<evidence type="ECO:0000256" key="1">
    <source>
        <dbReference type="SAM" id="Phobius"/>
    </source>
</evidence>
<dbReference type="GeneID" id="78371669"/>
<keyword evidence="1" id="KW-1133">Transmembrane helix</keyword>
<keyword evidence="3" id="KW-1185">Reference proteome</keyword>
<name>A0A0D8FXL0_9ACTN</name>
<keyword evidence="1" id="KW-0472">Membrane</keyword>
<keyword evidence="1" id="KW-0812">Transmembrane</keyword>
<protein>
    <submittedName>
        <fullName evidence="2">Uncharacterized protein</fullName>
    </submittedName>
</protein>